<dbReference type="Gene3D" id="2.170.260.10">
    <property type="entry name" value="paz domain"/>
    <property type="match status" value="1"/>
</dbReference>
<dbReference type="Gene3D" id="3.40.50.2300">
    <property type="match status" value="1"/>
</dbReference>
<feature type="compositionally biased region" description="Low complexity" evidence="2">
    <location>
        <begin position="126"/>
        <end position="146"/>
    </location>
</feature>
<dbReference type="Proteomes" id="UP001159405">
    <property type="component" value="Unassembled WGS sequence"/>
</dbReference>
<reference evidence="5 6" key="1">
    <citation type="submission" date="2022-05" db="EMBL/GenBank/DDBJ databases">
        <authorList>
            <consortium name="Genoscope - CEA"/>
            <person name="William W."/>
        </authorList>
    </citation>
    <scope>NUCLEOTIDE SEQUENCE [LARGE SCALE GENOMIC DNA]</scope>
</reference>
<feature type="region of interest" description="Disordered" evidence="2">
    <location>
        <begin position="1"/>
        <end position="168"/>
    </location>
</feature>
<evidence type="ECO:0000313" key="6">
    <source>
        <dbReference type="Proteomes" id="UP001159405"/>
    </source>
</evidence>
<dbReference type="InterPro" id="IPR032473">
    <property type="entry name" value="Argonaute_Mid_dom"/>
</dbReference>
<dbReference type="InterPro" id="IPR032472">
    <property type="entry name" value="ArgoL2"/>
</dbReference>
<feature type="compositionally biased region" description="Polar residues" evidence="2">
    <location>
        <begin position="80"/>
        <end position="94"/>
    </location>
</feature>
<dbReference type="InterPro" id="IPR014811">
    <property type="entry name" value="ArgoL1"/>
</dbReference>
<dbReference type="SMART" id="SM00949">
    <property type="entry name" value="PAZ"/>
    <property type="match status" value="1"/>
</dbReference>
<organism evidence="5 6">
    <name type="scientific">Porites lobata</name>
    <dbReference type="NCBI Taxonomy" id="104759"/>
    <lineage>
        <taxon>Eukaryota</taxon>
        <taxon>Metazoa</taxon>
        <taxon>Cnidaria</taxon>
        <taxon>Anthozoa</taxon>
        <taxon>Hexacorallia</taxon>
        <taxon>Scleractinia</taxon>
        <taxon>Fungiina</taxon>
        <taxon>Poritidae</taxon>
        <taxon>Porites</taxon>
    </lineage>
</organism>
<dbReference type="InterPro" id="IPR032474">
    <property type="entry name" value="Argonaute_N"/>
</dbReference>
<name>A0ABN8QK87_9CNID</name>
<accession>A0ABN8QK87</accession>
<comment type="similarity">
    <text evidence="1">Belongs to the argonaute family.</text>
</comment>
<dbReference type="SUPFAM" id="SSF101690">
    <property type="entry name" value="PAZ domain"/>
    <property type="match status" value="1"/>
</dbReference>
<evidence type="ECO:0000256" key="1">
    <source>
        <dbReference type="RuleBase" id="RU361178"/>
    </source>
</evidence>
<dbReference type="InterPro" id="IPR036397">
    <property type="entry name" value="RNaseH_sf"/>
</dbReference>
<dbReference type="Pfam" id="PF16486">
    <property type="entry name" value="ArgoN"/>
    <property type="match status" value="1"/>
</dbReference>
<dbReference type="EMBL" id="CALNXK010000136">
    <property type="protein sequence ID" value="CAH3166174.1"/>
    <property type="molecule type" value="Genomic_DNA"/>
</dbReference>
<feature type="compositionally biased region" description="Basic and acidic residues" evidence="2">
    <location>
        <begin position="45"/>
        <end position="63"/>
    </location>
</feature>
<dbReference type="InterPro" id="IPR003165">
    <property type="entry name" value="Piwi"/>
</dbReference>
<feature type="compositionally biased region" description="Basic and acidic residues" evidence="2">
    <location>
        <begin position="95"/>
        <end position="106"/>
    </location>
</feature>
<proteinExistence type="inferred from homology"/>
<comment type="caution">
    <text evidence="5">The sequence shown here is derived from an EMBL/GenBank/DDBJ whole genome shotgun (WGS) entry which is preliminary data.</text>
</comment>
<protein>
    <submittedName>
        <fullName evidence="5">Uncharacterized protein</fullName>
    </submittedName>
</protein>
<dbReference type="Pfam" id="PF16487">
    <property type="entry name" value="ArgoMid"/>
    <property type="match status" value="1"/>
</dbReference>
<dbReference type="InterPro" id="IPR045246">
    <property type="entry name" value="Piwi_ago-like"/>
</dbReference>
<evidence type="ECO:0000313" key="5">
    <source>
        <dbReference type="EMBL" id="CAH3166174.1"/>
    </source>
</evidence>
<dbReference type="PROSITE" id="PS50822">
    <property type="entry name" value="PIWI"/>
    <property type="match status" value="1"/>
</dbReference>
<sequence length="1025" mass="114208">MSSPGHGKGKNKRKSKGRGSGGGRGRGRGQEPLSTPGRSEGASKPCDEREEIAHQFAEGEEKPAASASSPASKAEETLGACSSVSETKNPSRPSAEQKADVRDLSAKEPVVSSDKSIPTSEATQGKSRQQQPKQSKGKSPISSSPPDTKDKAGLPQAQAAVGASASATDPDVTKLAIKLGSGLNTGEHTARQMQQNGNLHLPKRPGYGTVGRLIKLRANFFRMNISPRLSDLYHYDVEITPEKCPRVVKRDVVNEIIMKYQSTVFQGHKPAFDGEKNLYSRIKLLTPAELDVTLPGADGGRDRVFKVKIQFAASVSIESLRKFLMGQQNGKSAQDAVQALDIVMREMPSHHFTPVGRSFFPLDGYGSKYLGEGCEVQFGFYQSMRPSQWKVMLVNIDVSAKGFYKSQGVVDFLRETLPPSQHQLEDPRCQIDRSKFEKAIRGLRVETTYLKRKYTVWGVSRESADGLQFDVDDETSGRRTKTTVAAYFKDRYKMQLRYSHLPCLQVGQNKDRYLPMEVCTIIPCQKRHLSEQQTANMIRSTAKPAPERRQNIEYWAQEMVKTSQKYLREEFQTSVDPEMVRVDGRVLPPPKIKLGTQDQALVPRDGSWDMRDRALHQGADIKTWAMACFAPPQRCNDNQLRNFCRQMATVSTREGMKMTEPIVVRYARIREVEALFSNWMVEFPGLQLIMAVLPGKEKDLYAEIKRVGDSVVGVPTQCVQLKLVQQAKAQVCANISLKINSKLGGINQVIDPSVKSLVFREPTIVFGADVTHPSPTENGIPSIAAVVASMDANATKYQARVRAQRHEKGRGAQEIINDLAVIVKELLIEFYKANGKLKPSKIIFYRDGVSEGQFDQVLAHEVRAVQEACMKLEKEYRPRITFIVVQKRHHTRLFCENSRDETGKARNVPPGTTVDSGITHPYEFDFYLCSHFGIQGTSRPTHYHVLYDDNGFDADSLQQLTYQLCHVYARCTKSVSMPAPAYYAHLAAFHARVHVTNGGSGSVDLEKCSKAIQVSDKMKGVMYFT</sequence>
<dbReference type="PROSITE" id="PS50821">
    <property type="entry name" value="PAZ"/>
    <property type="match status" value="1"/>
</dbReference>
<dbReference type="SUPFAM" id="SSF53098">
    <property type="entry name" value="Ribonuclease H-like"/>
    <property type="match status" value="1"/>
</dbReference>
<gene>
    <name evidence="5" type="ORF">PLOB_00007651</name>
</gene>
<evidence type="ECO:0000259" key="4">
    <source>
        <dbReference type="PROSITE" id="PS50822"/>
    </source>
</evidence>
<dbReference type="PANTHER" id="PTHR22891">
    <property type="entry name" value="EUKARYOTIC TRANSLATION INITIATION FACTOR 2C"/>
    <property type="match status" value="1"/>
</dbReference>
<dbReference type="Pfam" id="PF02170">
    <property type="entry name" value="PAZ"/>
    <property type="match status" value="1"/>
</dbReference>
<dbReference type="Gene3D" id="3.30.420.10">
    <property type="entry name" value="Ribonuclease H-like superfamily/Ribonuclease H"/>
    <property type="match status" value="1"/>
</dbReference>
<dbReference type="Pfam" id="PF02171">
    <property type="entry name" value="Piwi"/>
    <property type="match status" value="1"/>
</dbReference>
<dbReference type="SMART" id="SM01163">
    <property type="entry name" value="DUF1785"/>
    <property type="match status" value="1"/>
</dbReference>
<evidence type="ECO:0000259" key="3">
    <source>
        <dbReference type="PROSITE" id="PS50821"/>
    </source>
</evidence>
<dbReference type="SMART" id="SM00950">
    <property type="entry name" value="Piwi"/>
    <property type="match status" value="1"/>
</dbReference>
<dbReference type="Pfam" id="PF16488">
    <property type="entry name" value="ArgoL2"/>
    <property type="match status" value="1"/>
</dbReference>
<feature type="compositionally biased region" description="Basic residues" evidence="2">
    <location>
        <begin position="7"/>
        <end position="17"/>
    </location>
</feature>
<feature type="compositionally biased region" description="Polar residues" evidence="2">
    <location>
        <begin position="113"/>
        <end position="125"/>
    </location>
</feature>
<feature type="domain" description="Piwi" evidence="4">
    <location>
        <begin position="688"/>
        <end position="996"/>
    </location>
</feature>
<dbReference type="Pfam" id="PF08699">
    <property type="entry name" value="ArgoL1"/>
    <property type="match status" value="1"/>
</dbReference>
<dbReference type="InterPro" id="IPR012337">
    <property type="entry name" value="RNaseH-like_sf"/>
</dbReference>
<dbReference type="InterPro" id="IPR003100">
    <property type="entry name" value="PAZ_dom"/>
</dbReference>
<dbReference type="CDD" id="cd02846">
    <property type="entry name" value="PAZ_argonaute_like"/>
    <property type="match status" value="1"/>
</dbReference>
<dbReference type="CDD" id="cd04657">
    <property type="entry name" value="Piwi_ago-like"/>
    <property type="match status" value="1"/>
</dbReference>
<dbReference type="InterPro" id="IPR036085">
    <property type="entry name" value="PAZ_dom_sf"/>
</dbReference>
<feature type="domain" description="PAZ" evidence="3">
    <location>
        <begin position="408"/>
        <end position="523"/>
    </location>
</feature>
<keyword evidence="6" id="KW-1185">Reference proteome</keyword>
<evidence type="ECO:0000256" key="2">
    <source>
        <dbReference type="SAM" id="MobiDB-lite"/>
    </source>
</evidence>
<feature type="compositionally biased region" description="Low complexity" evidence="2">
    <location>
        <begin position="156"/>
        <end position="167"/>
    </location>
</feature>